<sequence length="49" mass="5733">MAYYFRTILVKFVEVFVNISSENRFSDPSSAIENAETLKNEKLENKVFI</sequence>
<dbReference type="EMBL" id="JAZBJM010000015">
    <property type="protein sequence ID" value="MEM0519546.1"/>
    <property type="molecule type" value="Genomic_DNA"/>
</dbReference>
<protein>
    <submittedName>
        <fullName evidence="1">Uncharacterized protein</fullName>
    </submittedName>
</protein>
<evidence type="ECO:0000313" key="4">
    <source>
        <dbReference type="Proteomes" id="UP001390963"/>
    </source>
</evidence>
<dbReference type="EMBL" id="JBANCF010000017">
    <property type="protein sequence ID" value="MEM0574712.1"/>
    <property type="molecule type" value="Genomic_DNA"/>
</dbReference>
<gene>
    <name evidence="2" type="ORF">VZD24_14395</name>
    <name evidence="1" type="ORF">VZD85_14385</name>
</gene>
<dbReference type="Proteomes" id="UP001388259">
    <property type="component" value="Unassembled WGS sequence"/>
</dbReference>
<organism evidence="1 3">
    <name type="scientific">Aequorivita flava</name>
    <dbReference type="NCBI Taxonomy" id="3114371"/>
    <lineage>
        <taxon>Bacteria</taxon>
        <taxon>Pseudomonadati</taxon>
        <taxon>Bacteroidota</taxon>
        <taxon>Flavobacteriia</taxon>
        <taxon>Flavobacteriales</taxon>
        <taxon>Flavobacteriaceae</taxon>
        <taxon>Aequorivita</taxon>
    </lineage>
</organism>
<accession>A0AB35YXH7</accession>
<evidence type="ECO:0000313" key="2">
    <source>
        <dbReference type="EMBL" id="MEM0574712.1"/>
    </source>
</evidence>
<dbReference type="Proteomes" id="UP001390963">
    <property type="component" value="Unassembled WGS sequence"/>
</dbReference>
<dbReference type="AlphaFoldDB" id="A0AB35YXH7"/>
<evidence type="ECO:0000313" key="1">
    <source>
        <dbReference type="EMBL" id="MEM0519546.1"/>
    </source>
</evidence>
<dbReference type="RefSeq" id="WP_342687985.1">
    <property type="nucleotide sequence ID" value="NZ_JAZBJM010000015.1"/>
</dbReference>
<evidence type="ECO:0000313" key="3">
    <source>
        <dbReference type="Proteomes" id="UP001388259"/>
    </source>
</evidence>
<keyword evidence="4" id="KW-1185">Reference proteome</keyword>
<reference evidence="1 4" key="1">
    <citation type="submission" date="2024-01" db="EMBL/GenBank/DDBJ databases">
        <title>Aequorivita flavus sp. nov., isolated from deep-sea sediment.</title>
        <authorList>
            <person name="Chen X."/>
        </authorList>
    </citation>
    <scope>NUCLEOTIDE SEQUENCE</scope>
    <source>
        <strain evidence="1">MCCC 1A16923</strain>
        <strain evidence="2 4">MCCC 1A16935</strain>
    </source>
</reference>
<name>A0AB35YXH7_9FLAO</name>
<comment type="caution">
    <text evidence="1">The sequence shown here is derived from an EMBL/GenBank/DDBJ whole genome shotgun (WGS) entry which is preliminary data.</text>
</comment>
<proteinExistence type="predicted"/>